<dbReference type="Pfam" id="PF11350">
    <property type="entry name" value="DUF3152"/>
    <property type="match status" value="1"/>
</dbReference>
<dbReference type="Proteomes" id="UP001589608">
    <property type="component" value="Unassembled WGS sequence"/>
</dbReference>
<dbReference type="EMBL" id="JBHMCA010000058">
    <property type="protein sequence ID" value="MFB9448520.1"/>
    <property type="molecule type" value="Genomic_DNA"/>
</dbReference>
<feature type="signal peptide" evidence="1">
    <location>
        <begin position="1"/>
        <end position="23"/>
    </location>
</feature>
<feature type="chain" id="PRO_5046830114" evidence="1">
    <location>
        <begin position="24"/>
        <end position="251"/>
    </location>
</feature>
<reference evidence="3 4" key="1">
    <citation type="submission" date="2024-09" db="EMBL/GenBank/DDBJ databases">
        <authorList>
            <person name="Sun Q."/>
            <person name="Mori K."/>
        </authorList>
    </citation>
    <scope>NUCLEOTIDE SEQUENCE [LARGE SCALE GENOMIC DNA]</scope>
    <source>
        <strain evidence="3 4">JCM 3307</strain>
    </source>
</reference>
<dbReference type="SUPFAM" id="SSF55486">
    <property type="entry name" value="Metalloproteases ('zincins'), catalytic domain"/>
    <property type="match status" value="1"/>
</dbReference>
<organism evidence="3 4">
    <name type="scientific">Dactylosporangium vinaceum</name>
    <dbReference type="NCBI Taxonomy" id="53362"/>
    <lineage>
        <taxon>Bacteria</taxon>
        <taxon>Bacillati</taxon>
        <taxon>Actinomycetota</taxon>
        <taxon>Actinomycetes</taxon>
        <taxon>Micromonosporales</taxon>
        <taxon>Micromonosporaceae</taxon>
        <taxon>Dactylosporangium</taxon>
    </lineage>
</organism>
<protein>
    <submittedName>
        <fullName evidence="3">DUF3152 domain-containing protein</fullName>
    </submittedName>
</protein>
<keyword evidence="1" id="KW-0732">Signal</keyword>
<evidence type="ECO:0000256" key="1">
    <source>
        <dbReference type="SAM" id="SignalP"/>
    </source>
</evidence>
<dbReference type="RefSeq" id="WP_246656031.1">
    <property type="nucleotide sequence ID" value="NZ_CP061913.1"/>
</dbReference>
<evidence type="ECO:0000313" key="4">
    <source>
        <dbReference type="Proteomes" id="UP001589608"/>
    </source>
</evidence>
<sequence length="251" mass="26567">MNVLRIAGAGLAVLALAACSAPATESAPLEASPAPPPAVEKTSRGPVNVAIPEIGYPKEGGGQYEIAAAGGPVIGTAGQLLTYRIALERDITGLSAAGFAEAVEAVFADPRSWPGTGKWRLRRAGSGERFDFTIYLATPATRDKLCVSSYDRYTSCRNGNSVVINVARWVHGVPDYGADLVTYRQYVVNHETGHRLFHGHELCPGPGRPAPVMEQQTLGLHGCVANAWPIVDGREYSGPSGQYNDPARSDP</sequence>
<evidence type="ECO:0000259" key="2">
    <source>
        <dbReference type="Pfam" id="PF11350"/>
    </source>
</evidence>
<gene>
    <name evidence="3" type="ORF">ACFFTR_35995</name>
</gene>
<dbReference type="InterPro" id="IPR022603">
    <property type="entry name" value="DUF3152"/>
</dbReference>
<dbReference type="PROSITE" id="PS51257">
    <property type="entry name" value="PROKAR_LIPOPROTEIN"/>
    <property type="match status" value="1"/>
</dbReference>
<evidence type="ECO:0000313" key="3">
    <source>
        <dbReference type="EMBL" id="MFB9448520.1"/>
    </source>
</evidence>
<name>A0ABV5MI26_9ACTN</name>
<proteinExistence type="predicted"/>
<accession>A0ABV5MI26</accession>
<comment type="caution">
    <text evidence="3">The sequence shown here is derived from an EMBL/GenBank/DDBJ whole genome shotgun (WGS) entry which is preliminary data.</text>
</comment>
<feature type="domain" description="DUF3152" evidence="2">
    <location>
        <begin position="55"/>
        <end position="221"/>
    </location>
</feature>
<keyword evidence="4" id="KW-1185">Reference proteome</keyword>